<evidence type="ECO:0000313" key="1">
    <source>
        <dbReference type="EMBL" id="KKL71123.1"/>
    </source>
</evidence>
<proteinExistence type="predicted"/>
<accession>A0A0F9EAN4</accession>
<reference evidence="1" key="1">
    <citation type="journal article" date="2015" name="Nature">
        <title>Complex archaea that bridge the gap between prokaryotes and eukaryotes.</title>
        <authorList>
            <person name="Spang A."/>
            <person name="Saw J.H."/>
            <person name="Jorgensen S.L."/>
            <person name="Zaremba-Niedzwiedzka K."/>
            <person name="Martijn J."/>
            <person name="Lind A.E."/>
            <person name="van Eijk R."/>
            <person name="Schleper C."/>
            <person name="Guy L."/>
            <person name="Ettema T.J."/>
        </authorList>
    </citation>
    <scope>NUCLEOTIDE SEQUENCE</scope>
</reference>
<dbReference type="AlphaFoldDB" id="A0A0F9EAN4"/>
<protein>
    <submittedName>
        <fullName evidence="1">Uncharacterized protein</fullName>
    </submittedName>
</protein>
<gene>
    <name evidence="1" type="ORF">LCGC14_2098060</name>
</gene>
<name>A0A0F9EAN4_9ZZZZ</name>
<sequence length="584" mass="70000">MNGSNLSRKSKTLEDHQNDIEEYIQGRRGKIIDRKWKFIGRDEKKTPYFLIGCDKECGCDCDERRKFWINKYEVKPSNRYQEGKWCPYSIINKSLNRHQMDIKNIVKEKGGTIIASEWKYIGKNKEKKPYYRIQCGGDIENNEKHKWWSEKNKLLSGSWCPKCSKGKSLEEHKMDIEDIVNIRGGRIIDMKWRYDKKNRKYPYFLIVCGGDNEENEKHQFWIYKSDLRPDNYHLKGVWCRKCQNKTLDQHQKDIEDYIDKMGGKILKHEWRYEKHGKYNTKIPYFYLECNNKEKKHMWWVAKGNLLPKPSNPTGSWCLICKDRIRAVSEYAHIIIEYYCLKYLHLINCHGRHESTLDEGSRPDLIIDRDDSFKINIEPYQNIVSFLKNAYLNEIKEIAFDFTMSLIPSNILRKCFRNYQNRKRYLLIVLIREEGCITARYIQELINNDVELDNKENELIQVINFKEFLRFLNLDIKLDVLNFNNWNSLSKELREIITMFQKTLKLSIDAIESSRALEELKKLSEKCRNLLGIEFPNQKNEKLLNAQDLDNFRNQPSYNYDKFNFNQNDNKFRCSRSGPKKKRET</sequence>
<dbReference type="EMBL" id="LAZR01025682">
    <property type="protein sequence ID" value="KKL71123.1"/>
    <property type="molecule type" value="Genomic_DNA"/>
</dbReference>
<comment type="caution">
    <text evidence="1">The sequence shown here is derived from an EMBL/GenBank/DDBJ whole genome shotgun (WGS) entry which is preliminary data.</text>
</comment>
<organism evidence="1">
    <name type="scientific">marine sediment metagenome</name>
    <dbReference type="NCBI Taxonomy" id="412755"/>
    <lineage>
        <taxon>unclassified sequences</taxon>
        <taxon>metagenomes</taxon>
        <taxon>ecological metagenomes</taxon>
    </lineage>
</organism>